<reference evidence="1" key="1">
    <citation type="submission" date="2018-05" db="EMBL/GenBank/DDBJ databases">
        <authorList>
            <person name="Lanie J.A."/>
            <person name="Ng W.-L."/>
            <person name="Kazmierczak K.M."/>
            <person name="Andrzejewski T.M."/>
            <person name="Davidsen T.M."/>
            <person name="Wayne K.J."/>
            <person name="Tettelin H."/>
            <person name="Glass J.I."/>
            <person name="Rusch D."/>
            <person name="Podicherti R."/>
            <person name="Tsui H.-C.T."/>
            <person name="Winkler M.E."/>
        </authorList>
    </citation>
    <scope>NUCLEOTIDE SEQUENCE</scope>
</reference>
<dbReference type="AlphaFoldDB" id="A0A381ZVK9"/>
<gene>
    <name evidence="1" type="ORF">METZ01_LOCUS145988</name>
</gene>
<evidence type="ECO:0008006" key="2">
    <source>
        <dbReference type="Google" id="ProtNLM"/>
    </source>
</evidence>
<dbReference type="NCBIfam" id="NF040903">
    <property type="entry name" value="GguC"/>
    <property type="match status" value="1"/>
</dbReference>
<dbReference type="InterPro" id="IPR009645">
    <property type="entry name" value="GguC"/>
</dbReference>
<proteinExistence type="predicted"/>
<protein>
    <recommendedName>
        <fullName evidence="2">Sugar transporter</fullName>
    </recommendedName>
</protein>
<dbReference type="GO" id="GO:0003824">
    <property type="term" value="F:catalytic activity"/>
    <property type="evidence" value="ECO:0007669"/>
    <property type="project" value="InterPro"/>
</dbReference>
<dbReference type="SUPFAM" id="SSF56529">
    <property type="entry name" value="FAH"/>
    <property type="match status" value="1"/>
</dbReference>
<accession>A0A381ZVK9</accession>
<dbReference type="EMBL" id="UINC01022787">
    <property type="protein sequence ID" value="SVA93134.1"/>
    <property type="molecule type" value="Genomic_DNA"/>
</dbReference>
<organism evidence="1">
    <name type="scientific">marine metagenome</name>
    <dbReference type="NCBI Taxonomy" id="408172"/>
    <lineage>
        <taxon>unclassified sequences</taxon>
        <taxon>metagenomes</taxon>
        <taxon>ecological metagenomes</taxon>
    </lineage>
</organism>
<sequence>MNLIQFELPKKGRRVGLINKNEVVDLTNINTAWTHTYYLFLEANRNGKTITAYLEGFSLGDADTISYNQLLASYSGDPNGWILPVLDHPSVGSCLISGTGLTHLGSMEQRAQMHTDVTEKTEEQKTDSQRIFEMGLQEGKPSLGSRGVQPEWFYKGNGAILRGHNDFLDIPDFTDDGGEEPEIVGCYIIDDDGIPCRIGFTIGNEWADHQMEKVNYLWLAPSKMRNCAVGPELVTDEKFQNIQGYCRIIRGDEEIYHSGQLLTGENHMSHSLSNLEDHHFKYPQFRVPGDVHLHFFGTMKLSFPNRPSFQSEDKIEINFGGMGASLINRVRQIPPSITPTMVKKG</sequence>
<evidence type="ECO:0000313" key="1">
    <source>
        <dbReference type="EMBL" id="SVA93134.1"/>
    </source>
</evidence>
<dbReference type="InterPro" id="IPR036663">
    <property type="entry name" value="Fumarylacetoacetase_C_sf"/>
</dbReference>
<dbReference type="Gene3D" id="3.90.850.10">
    <property type="entry name" value="Fumarylacetoacetase-like, C-terminal domain"/>
    <property type="match status" value="1"/>
</dbReference>
<name>A0A381ZVK9_9ZZZZ</name>